<dbReference type="InterPro" id="IPR005612">
    <property type="entry name" value="CCAAT-binding_factor"/>
</dbReference>
<organism evidence="4 5">
    <name type="scientific">Apophysomyces ossiformis</name>
    <dbReference type="NCBI Taxonomy" id="679940"/>
    <lineage>
        <taxon>Eukaryota</taxon>
        <taxon>Fungi</taxon>
        <taxon>Fungi incertae sedis</taxon>
        <taxon>Mucoromycota</taxon>
        <taxon>Mucoromycotina</taxon>
        <taxon>Mucoromycetes</taxon>
        <taxon>Mucorales</taxon>
        <taxon>Mucorineae</taxon>
        <taxon>Mucoraceae</taxon>
        <taxon>Apophysomyces</taxon>
    </lineage>
</organism>
<evidence type="ECO:0000313" key="4">
    <source>
        <dbReference type="EMBL" id="KAF7724874.1"/>
    </source>
</evidence>
<feature type="region of interest" description="Disordered" evidence="2">
    <location>
        <begin position="132"/>
        <end position="211"/>
    </location>
</feature>
<dbReference type="Pfam" id="PF03914">
    <property type="entry name" value="CBF"/>
    <property type="match status" value="1"/>
</dbReference>
<comment type="caution">
    <text evidence="4">The sequence shown here is derived from an EMBL/GenBank/DDBJ whole genome shotgun (WGS) entry which is preliminary data.</text>
</comment>
<dbReference type="InterPro" id="IPR016024">
    <property type="entry name" value="ARM-type_fold"/>
</dbReference>
<feature type="domain" description="CCAAT-binding factor" evidence="3">
    <location>
        <begin position="591"/>
        <end position="767"/>
    </location>
</feature>
<comment type="similarity">
    <text evidence="1">Belongs to the CBF/MAK21 family.</text>
</comment>
<dbReference type="Proteomes" id="UP000605846">
    <property type="component" value="Unassembled WGS sequence"/>
</dbReference>
<keyword evidence="5" id="KW-1185">Reference proteome</keyword>
<dbReference type="SUPFAM" id="SSF48371">
    <property type="entry name" value="ARM repeat"/>
    <property type="match status" value="1"/>
</dbReference>
<evidence type="ECO:0000256" key="2">
    <source>
        <dbReference type="SAM" id="MobiDB-lite"/>
    </source>
</evidence>
<evidence type="ECO:0000256" key="1">
    <source>
        <dbReference type="ARBA" id="ARBA00007797"/>
    </source>
</evidence>
<feature type="region of interest" description="Disordered" evidence="2">
    <location>
        <begin position="1"/>
        <end position="87"/>
    </location>
</feature>
<feature type="region of interest" description="Disordered" evidence="2">
    <location>
        <begin position="893"/>
        <end position="1019"/>
    </location>
</feature>
<protein>
    <recommendedName>
        <fullName evidence="3">CCAAT-binding factor domain-containing protein</fullName>
    </recommendedName>
</protein>
<dbReference type="PANTHER" id="PTHR12048:SF0">
    <property type="entry name" value="CCAAT_ENHANCER-BINDING PROTEIN ZETA"/>
    <property type="match status" value="1"/>
</dbReference>
<reference evidence="4" key="1">
    <citation type="submission" date="2020-01" db="EMBL/GenBank/DDBJ databases">
        <title>Genome Sequencing of Three Apophysomyces-Like Fungal Strains Confirms a Novel Fungal Genus in the Mucoromycota with divergent Burkholderia-like Endosymbiotic Bacteria.</title>
        <authorList>
            <person name="Stajich J.E."/>
            <person name="Macias A.M."/>
            <person name="Carter-House D."/>
            <person name="Lovett B."/>
            <person name="Kasson L.R."/>
            <person name="Berry K."/>
            <person name="Grigoriev I."/>
            <person name="Chang Y."/>
            <person name="Spatafora J."/>
            <person name="Kasson M.T."/>
        </authorList>
    </citation>
    <scope>NUCLEOTIDE SEQUENCE</scope>
    <source>
        <strain evidence="4">NRRL A-21654</strain>
    </source>
</reference>
<accession>A0A8H7BUT6</accession>
<feature type="compositionally biased region" description="Acidic residues" evidence="2">
    <location>
        <begin position="694"/>
        <end position="720"/>
    </location>
</feature>
<proteinExistence type="inferred from homology"/>
<feature type="region of interest" description="Disordered" evidence="2">
    <location>
        <begin position="694"/>
        <end position="738"/>
    </location>
</feature>
<dbReference type="EMBL" id="JABAYA010000109">
    <property type="protein sequence ID" value="KAF7724874.1"/>
    <property type="molecule type" value="Genomic_DNA"/>
</dbReference>
<feature type="region of interest" description="Disordered" evidence="2">
    <location>
        <begin position="516"/>
        <end position="538"/>
    </location>
</feature>
<dbReference type="AlphaFoldDB" id="A0A8H7BUT6"/>
<feature type="compositionally biased region" description="Basic and acidic residues" evidence="2">
    <location>
        <begin position="516"/>
        <end position="527"/>
    </location>
</feature>
<dbReference type="OrthoDB" id="28947at2759"/>
<evidence type="ECO:0000259" key="3">
    <source>
        <dbReference type="Pfam" id="PF03914"/>
    </source>
</evidence>
<dbReference type="PANTHER" id="PTHR12048">
    <property type="entry name" value="CCAAT-BINDING FACTOR-RELATED"/>
    <property type="match status" value="1"/>
</dbReference>
<gene>
    <name evidence="4" type="ORF">EC973_000587</name>
</gene>
<dbReference type="InterPro" id="IPR040155">
    <property type="entry name" value="CEBPZ/Mak21-like"/>
</dbReference>
<name>A0A8H7BUT6_9FUNG</name>
<evidence type="ECO:0000313" key="5">
    <source>
        <dbReference type="Proteomes" id="UP000605846"/>
    </source>
</evidence>
<dbReference type="GO" id="GO:0005634">
    <property type="term" value="C:nucleus"/>
    <property type="evidence" value="ECO:0007669"/>
    <property type="project" value="UniProtKB-ARBA"/>
</dbReference>
<feature type="compositionally biased region" description="Acidic residues" evidence="2">
    <location>
        <begin position="900"/>
        <end position="971"/>
    </location>
</feature>
<feature type="compositionally biased region" description="Acidic residues" evidence="2">
    <location>
        <begin position="135"/>
        <end position="196"/>
    </location>
</feature>
<feature type="compositionally biased region" description="Polar residues" evidence="2">
    <location>
        <begin position="1"/>
        <end position="11"/>
    </location>
</feature>
<feature type="compositionally biased region" description="Basic residues" evidence="2">
    <location>
        <begin position="992"/>
        <end position="1001"/>
    </location>
</feature>
<sequence>MAQAARNQPKQNGKRSGKDSKSAPTRNQHKHNNDKRPLSNGKRQEHKHNKPLNKHQQDKRPHKKAEAKKDNEANQKLNEQIMALGGTKGDLKFLEDIDLEDNDELVTAETDDQALKSLQNELKSFVKNIGLSADQYEDAEDDEEIEQITDEEEMEQEGEDEEEHSEEDDEEHNVDDDGNENEKQSEDDEETEEEQVEKDSVTQLQSKPKKRSKLLIEPTPHWHQIQLSAVSIKNAKKLSNVEIASKYSYARELLSQENGNAEKHSSLSSSDRTFMSNILTSGTLNDKISALTLLVQESPLHAIKTLDTLMSMTKKKGRKEAVMAIESLKDLFTGSVLPNRKLLYFADQPLGSRDVQDQHLLLWAFEDHLKRTYFEFVQQLEALSHDMLMHVRYSMVRCLHHLLSEKPEQEQNLLKLLVNKLGDAENKVGAKASQLLIELLVAHPGMKLYVVREIEQLMLRPNATERAQYYAVITLNQTILTAKDSAVANKLIELYFVFFKRLLKITEDEEKAEKAAEKKEEEQEEKSKKKKNNKNKKEADIVVEDHHSKTIAAVLTGVNRAFHFSDITEEVFKKHLEVLFKITHAGTFNTAIQALSLVFSISLAKQTASDRFYRTLYESMLDPRLITSSKQAMYLNLLFKAIRADSDLKRVKAFVKRMVQIAGHHQPTFVCGLLYILSQLIEANPGLRAMLTTPEEDDEDEHFVDAPDEDGEKQDEEDTAASEAVNEKQTAYDGRKRDPRFSNADKSCLWELIPFRDHYHPSVAKYAENLFNGETIRDQPDLHHHTLMHFLDRFVYRNPKKQTTTRGQSIMQPLGSRRDGGVLFTRGGGVDPKSVPLNSEAFWRKQVESVPVDEIFFHKYFSQKAAGAPDKSTKKKPDEDDEEDEVWRAMMSSIPGGLDQEGEDEDEFDDEEEEDEEMRALLMEDDDDIVDEEDEEEKAEETDFGSEPEGEEEAMDDFEFMNASDMEEELSGDNKKKRKAEDEDESEDADQKKKKKTKKPRLPTFASYEDYANLIDQDE</sequence>
<feature type="compositionally biased region" description="Basic residues" evidence="2">
    <location>
        <begin position="44"/>
        <end position="53"/>
    </location>
</feature>